<dbReference type="AlphaFoldDB" id="A0A9P6JRH7"/>
<protein>
    <submittedName>
        <fullName evidence="2">Uncharacterized protein</fullName>
    </submittedName>
</protein>
<reference evidence="2" key="1">
    <citation type="submission" date="2020-11" db="EMBL/GenBank/DDBJ databases">
        <authorList>
            <consortium name="DOE Joint Genome Institute"/>
            <person name="Ahrendt S."/>
            <person name="Riley R."/>
            <person name="Andreopoulos W."/>
            <person name="Labutti K."/>
            <person name="Pangilinan J."/>
            <person name="Ruiz-Duenas F.J."/>
            <person name="Barrasa J.M."/>
            <person name="Sanchez-Garcia M."/>
            <person name="Camarero S."/>
            <person name="Miyauchi S."/>
            <person name="Serrano A."/>
            <person name="Linde D."/>
            <person name="Babiker R."/>
            <person name="Drula E."/>
            <person name="Ayuso-Fernandez I."/>
            <person name="Pacheco R."/>
            <person name="Padilla G."/>
            <person name="Ferreira P."/>
            <person name="Barriuso J."/>
            <person name="Kellner H."/>
            <person name="Castanera R."/>
            <person name="Alfaro M."/>
            <person name="Ramirez L."/>
            <person name="Pisabarro A.G."/>
            <person name="Kuo A."/>
            <person name="Tritt A."/>
            <person name="Lipzen A."/>
            <person name="He G."/>
            <person name="Yan M."/>
            <person name="Ng V."/>
            <person name="Cullen D."/>
            <person name="Martin F."/>
            <person name="Rosso M.-N."/>
            <person name="Henrissat B."/>
            <person name="Hibbett D."/>
            <person name="Martinez A.T."/>
            <person name="Grigoriev I.V."/>
        </authorList>
    </citation>
    <scope>NUCLEOTIDE SEQUENCE</scope>
    <source>
        <strain evidence="2">CBS 506.95</strain>
    </source>
</reference>
<dbReference type="EMBL" id="MU157838">
    <property type="protein sequence ID" value="KAF9530807.1"/>
    <property type="molecule type" value="Genomic_DNA"/>
</dbReference>
<evidence type="ECO:0000256" key="1">
    <source>
        <dbReference type="SAM" id="Phobius"/>
    </source>
</evidence>
<comment type="caution">
    <text evidence="2">The sequence shown here is derived from an EMBL/GenBank/DDBJ whole genome shotgun (WGS) entry which is preliminary data.</text>
</comment>
<dbReference type="Proteomes" id="UP000807306">
    <property type="component" value="Unassembled WGS sequence"/>
</dbReference>
<evidence type="ECO:0000313" key="2">
    <source>
        <dbReference type="EMBL" id="KAF9530807.1"/>
    </source>
</evidence>
<keyword evidence="1" id="KW-0472">Membrane</keyword>
<gene>
    <name evidence="2" type="ORF">CPB83DRAFT_850351</name>
</gene>
<dbReference type="OrthoDB" id="3038990at2759"/>
<proteinExistence type="predicted"/>
<evidence type="ECO:0000313" key="3">
    <source>
        <dbReference type="Proteomes" id="UP000807306"/>
    </source>
</evidence>
<keyword evidence="1" id="KW-1133">Transmembrane helix</keyword>
<feature type="transmembrane region" description="Helical" evidence="1">
    <location>
        <begin position="52"/>
        <end position="74"/>
    </location>
</feature>
<organism evidence="2 3">
    <name type="scientific">Crepidotus variabilis</name>
    <dbReference type="NCBI Taxonomy" id="179855"/>
    <lineage>
        <taxon>Eukaryota</taxon>
        <taxon>Fungi</taxon>
        <taxon>Dikarya</taxon>
        <taxon>Basidiomycota</taxon>
        <taxon>Agaricomycotina</taxon>
        <taxon>Agaricomycetes</taxon>
        <taxon>Agaricomycetidae</taxon>
        <taxon>Agaricales</taxon>
        <taxon>Agaricineae</taxon>
        <taxon>Crepidotaceae</taxon>
        <taxon>Crepidotus</taxon>
    </lineage>
</organism>
<keyword evidence="1" id="KW-0812">Transmembrane</keyword>
<name>A0A9P6JRH7_9AGAR</name>
<feature type="transmembrane region" description="Helical" evidence="1">
    <location>
        <begin position="157"/>
        <end position="177"/>
    </location>
</feature>
<sequence>MCNPLSWVDASLGFLVLSLTHHLLTMANTTSAAPPGVINPSTPFAYLAPEDAVLMLTTICVNVGCLAVVLWDILGHSLADFQVIFFRRFNWKTIIYLVARISPFCFYLSGSIFGTSAKVSCGPLHDAWIVFGILSRSSTALLLYFRACAVYNHNHFVTSLFAVSWGVVVAFVVLAVAGTSGVTIGPTPYCWHMPTQYAVGSIFAEVFNDTLVCLAVMYKLTGITWTERSASIKRIFKPEQPLLTHIFMQDSLLYYVLAIVANLGTAILYFAMVHSQPTFVRVIATKSPGSLVTNLIALQIHRNMKLGTPGLMTPATSKASVLVTTSTIVFKSPEEEFQTVQDRPLALDSVPSLSYTGSSFTESSEHP</sequence>
<accession>A0A9P6JRH7</accession>
<feature type="transmembrane region" description="Helical" evidence="1">
    <location>
        <begin position="252"/>
        <end position="272"/>
    </location>
</feature>
<feature type="transmembrane region" description="Helical" evidence="1">
    <location>
        <begin position="94"/>
        <end position="115"/>
    </location>
</feature>
<keyword evidence="3" id="KW-1185">Reference proteome</keyword>
<feature type="transmembrane region" description="Helical" evidence="1">
    <location>
        <begin position="127"/>
        <end position="145"/>
    </location>
</feature>